<accession>A0ACC2STP6</accession>
<name>A0ACC2STP6_9FUNG</name>
<gene>
    <name evidence="1" type="ORF">DSO57_1016166</name>
</gene>
<protein>
    <submittedName>
        <fullName evidence="1">Uncharacterized protein</fullName>
    </submittedName>
</protein>
<evidence type="ECO:0000313" key="2">
    <source>
        <dbReference type="Proteomes" id="UP001165960"/>
    </source>
</evidence>
<comment type="caution">
    <text evidence="1">The sequence shown here is derived from an EMBL/GenBank/DDBJ whole genome shotgun (WGS) entry which is preliminary data.</text>
</comment>
<evidence type="ECO:0000313" key="1">
    <source>
        <dbReference type="EMBL" id="KAJ9065769.1"/>
    </source>
</evidence>
<dbReference type="EMBL" id="QTSX02004325">
    <property type="protein sequence ID" value="KAJ9065769.1"/>
    <property type="molecule type" value="Genomic_DNA"/>
</dbReference>
<sequence length="256" mass="28653">MSNLLKSPPLARVSKNESSAVQTFIKETVVYKPVSLKKKIGLQVFSSLGALEAILTSQEKLYKRESSQSNHPSSQYEKLEVLSDSYVKKINSLLLKVAETPSQMKEYLNSKNFCKHFPKSCKKIISEGVDFSPEETSSNFVHLNEITGVALQLQNCLIDEHTHRFIPHQLALLFRCLKQSKIEALAKYQARIEAAFEPVTAHISQGGGPLPKKHIEWLDDLVSDLVMEVYYSPSSRSLIPKNSSLQAFIVNLSTGS</sequence>
<reference evidence="1" key="1">
    <citation type="submission" date="2022-04" db="EMBL/GenBank/DDBJ databases">
        <title>Genome of the entomopathogenic fungus Entomophthora muscae.</title>
        <authorList>
            <person name="Elya C."/>
            <person name="Lovett B.R."/>
            <person name="Lee E."/>
            <person name="Macias A.M."/>
            <person name="Hajek A.E."/>
            <person name="De Bivort B.L."/>
            <person name="Kasson M.T."/>
            <person name="De Fine Licht H.H."/>
            <person name="Stajich J.E."/>
        </authorList>
    </citation>
    <scope>NUCLEOTIDE SEQUENCE</scope>
    <source>
        <strain evidence="1">Berkeley</strain>
    </source>
</reference>
<organism evidence="1 2">
    <name type="scientific">Entomophthora muscae</name>
    <dbReference type="NCBI Taxonomy" id="34485"/>
    <lineage>
        <taxon>Eukaryota</taxon>
        <taxon>Fungi</taxon>
        <taxon>Fungi incertae sedis</taxon>
        <taxon>Zoopagomycota</taxon>
        <taxon>Entomophthoromycotina</taxon>
        <taxon>Entomophthoromycetes</taxon>
        <taxon>Entomophthorales</taxon>
        <taxon>Entomophthoraceae</taxon>
        <taxon>Entomophthora</taxon>
    </lineage>
</organism>
<dbReference type="Proteomes" id="UP001165960">
    <property type="component" value="Unassembled WGS sequence"/>
</dbReference>
<keyword evidence="2" id="KW-1185">Reference proteome</keyword>
<proteinExistence type="predicted"/>